<evidence type="ECO:0000256" key="6">
    <source>
        <dbReference type="ARBA" id="ARBA00023002"/>
    </source>
</evidence>
<comment type="cofactor">
    <cofactor evidence="1">
        <name>FMN</name>
        <dbReference type="ChEBI" id="CHEBI:58210"/>
    </cofactor>
</comment>
<evidence type="ECO:0000256" key="8">
    <source>
        <dbReference type="ARBA" id="ARBA00023014"/>
    </source>
</evidence>
<dbReference type="CDD" id="cd04747">
    <property type="entry name" value="OYE_like_5_FMN"/>
    <property type="match status" value="1"/>
</dbReference>
<keyword evidence="8" id="KW-0411">Iron-sulfur</keyword>
<sequence>MPDLDILLSPYQLNALTVPNRVVMAPMTRSFSPGGIPTADVAAYYRRRASHGVGLIITEGTGVGRAGALDDPNVPRFHREAALAGWKNVVDEVHAAGGRIAPQLWHVGNKPSNGAGERVALSAHRYESPSGLSLTGERVAQPMSESAVADTIDAFARAAADAQRLGFDGVELHGGHGYLINQFFSEDLNQRSDGYGGSTLLERSRFAVEVLKAIRSVVTPGFPVILRLSQWKPKDFRARLAGTPAALEEWLGLLVDAGADAFHLSQPAHWQPAFPEVDATLNLAGWAKKVTGVTTITVGSVGLRSDVYDSFAGKDAQSAPLDDLLARLGRGEFDLVAVGRALLQDAAWLEKVRQGRVDEIGNFTPDAFSTLN</sequence>
<dbReference type="PANTHER" id="PTHR42917:SF2">
    <property type="entry name" value="2,4-DIENOYL-COA REDUCTASE [(2E)-ENOYL-COA-PRODUCING]"/>
    <property type="match status" value="1"/>
</dbReference>
<feature type="domain" description="NADH:flavin oxidoreductase/NADH oxidase N-terminal" evidence="9">
    <location>
        <begin position="7"/>
        <end position="358"/>
    </location>
</feature>
<dbReference type="Proteomes" id="UP000597138">
    <property type="component" value="Unassembled WGS sequence"/>
</dbReference>
<evidence type="ECO:0000256" key="5">
    <source>
        <dbReference type="ARBA" id="ARBA00022723"/>
    </source>
</evidence>
<keyword evidence="7" id="KW-0408">Iron</keyword>
<evidence type="ECO:0000313" key="11">
    <source>
        <dbReference type="Proteomes" id="UP000597138"/>
    </source>
</evidence>
<dbReference type="EMBL" id="BMEG01000003">
    <property type="protein sequence ID" value="GGD69700.1"/>
    <property type="molecule type" value="Genomic_DNA"/>
</dbReference>
<keyword evidence="4" id="KW-0288">FMN</keyword>
<evidence type="ECO:0000256" key="1">
    <source>
        <dbReference type="ARBA" id="ARBA00001917"/>
    </source>
</evidence>
<keyword evidence="11" id="KW-1185">Reference proteome</keyword>
<proteinExistence type="predicted"/>
<evidence type="ECO:0000256" key="7">
    <source>
        <dbReference type="ARBA" id="ARBA00023004"/>
    </source>
</evidence>
<evidence type="ECO:0000259" key="9">
    <source>
        <dbReference type="Pfam" id="PF00724"/>
    </source>
</evidence>
<gene>
    <name evidence="10" type="ORF">GCM10010985_25250</name>
</gene>
<evidence type="ECO:0000256" key="3">
    <source>
        <dbReference type="ARBA" id="ARBA00022630"/>
    </source>
</evidence>
<dbReference type="RefSeq" id="WP_188885336.1">
    <property type="nucleotide sequence ID" value="NZ_BMEG01000003.1"/>
</dbReference>
<evidence type="ECO:0000256" key="2">
    <source>
        <dbReference type="ARBA" id="ARBA00001966"/>
    </source>
</evidence>
<dbReference type="Gene3D" id="3.20.20.70">
    <property type="entry name" value="Aldolase class I"/>
    <property type="match status" value="1"/>
</dbReference>
<keyword evidence="5" id="KW-0479">Metal-binding</keyword>
<dbReference type="InterPro" id="IPR001155">
    <property type="entry name" value="OxRdtase_FMN_N"/>
</dbReference>
<dbReference type="InterPro" id="IPR013785">
    <property type="entry name" value="Aldolase_TIM"/>
</dbReference>
<organism evidence="10 11">
    <name type="scientific">Caballeronia grimmiae</name>
    <dbReference type="NCBI Taxonomy" id="1071679"/>
    <lineage>
        <taxon>Bacteria</taxon>
        <taxon>Pseudomonadati</taxon>
        <taxon>Pseudomonadota</taxon>
        <taxon>Betaproteobacteria</taxon>
        <taxon>Burkholderiales</taxon>
        <taxon>Burkholderiaceae</taxon>
        <taxon>Caballeronia</taxon>
    </lineage>
</organism>
<dbReference type="Pfam" id="PF00724">
    <property type="entry name" value="Oxidored_FMN"/>
    <property type="match status" value="1"/>
</dbReference>
<evidence type="ECO:0000313" key="10">
    <source>
        <dbReference type="EMBL" id="GGD69700.1"/>
    </source>
</evidence>
<accession>A0ABQ1RH57</accession>
<comment type="cofactor">
    <cofactor evidence="2">
        <name>[4Fe-4S] cluster</name>
        <dbReference type="ChEBI" id="CHEBI:49883"/>
    </cofactor>
</comment>
<protein>
    <submittedName>
        <fullName evidence="10">12-oxophytodienoate reductase</fullName>
    </submittedName>
</protein>
<reference evidence="11" key="1">
    <citation type="journal article" date="2019" name="Int. J. Syst. Evol. Microbiol.">
        <title>The Global Catalogue of Microorganisms (GCM) 10K type strain sequencing project: providing services to taxonomists for standard genome sequencing and annotation.</title>
        <authorList>
            <consortium name="The Broad Institute Genomics Platform"/>
            <consortium name="The Broad Institute Genome Sequencing Center for Infectious Disease"/>
            <person name="Wu L."/>
            <person name="Ma J."/>
        </authorList>
    </citation>
    <scope>NUCLEOTIDE SEQUENCE [LARGE SCALE GENOMIC DNA]</scope>
    <source>
        <strain evidence="11">CGMCC 1.11013</strain>
    </source>
</reference>
<dbReference type="InterPro" id="IPR051793">
    <property type="entry name" value="NADH:flavin_oxidoreductase"/>
</dbReference>
<dbReference type="SUPFAM" id="SSF51395">
    <property type="entry name" value="FMN-linked oxidoreductases"/>
    <property type="match status" value="1"/>
</dbReference>
<keyword evidence="3" id="KW-0285">Flavoprotein</keyword>
<keyword evidence="6" id="KW-0560">Oxidoreductase</keyword>
<comment type="caution">
    <text evidence="10">The sequence shown here is derived from an EMBL/GenBank/DDBJ whole genome shotgun (WGS) entry which is preliminary data.</text>
</comment>
<name>A0ABQ1RH57_9BURK</name>
<evidence type="ECO:0000256" key="4">
    <source>
        <dbReference type="ARBA" id="ARBA00022643"/>
    </source>
</evidence>
<dbReference type="PANTHER" id="PTHR42917">
    <property type="entry name" value="2,4-DIENOYL-COA REDUCTASE"/>
    <property type="match status" value="1"/>
</dbReference>